<dbReference type="PANTHER" id="PTHR21377">
    <property type="entry name" value="PROTEIN FAM210B, MITOCHONDRIAL"/>
    <property type="match status" value="1"/>
</dbReference>
<reference evidence="2 3" key="1">
    <citation type="submission" date="2011-02" db="EMBL/GenBank/DDBJ databases">
        <title>The Genome Sequence of Sphaeroforma arctica JP610.</title>
        <authorList>
            <consortium name="The Broad Institute Genome Sequencing Platform"/>
            <person name="Russ C."/>
            <person name="Cuomo C."/>
            <person name="Young S.K."/>
            <person name="Zeng Q."/>
            <person name="Gargeya S."/>
            <person name="Alvarado L."/>
            <person name="Berlin A."/>
            <person name="Chapman S.B."/>
            <person name="Chen Z."/>
            <person name="Freedman E."/>
            <person name="Gellesch M."/>
            <person name="Goldberg J."/>
            <person name="Griggs A."/>
            <person name="Gujja S."/>
            <person name="Heilman E."/>
            <person name="Heiman D."/>
            <person name="Howarth C."/>
            <person name="Mehta T."/>
            <person name="Neiman D."/>
            <person name="Pearson M."/>
            <person name="Roberts A."/>
            <person name="Saif S."/>
            <person name="Shea T."/>
            <person name="Shenoy N."/>
            <person name="Sisk P."/>
            <person name="Stolte C."/>
            <person name="Sykes S."/>
            <person name="White J."/>
            <person name="Yandava C."/>
            <person name="Burger G."/>
            <person name="Gray M.W."/>
            <person name="Holland P.W.H."/>
            <person name="King N."/>
            <person name="Lang F.B.F."/>
            <person name="Roger A.J."/>
            <person name="Ruiz-Trillo I."/>
            <person name="Haas B."/>
            <person name="Nusbaum C."/>
            <person name="Birren B."/>
        </authorList>
    </citation>
    <scope>NUCLEOTIDE SEQUENCE [LARGE SCALE GENOMIC DNA]</scope>
    <source>
        <strain evidence="2 3">JP610</strain>
    </source>
</reference>
<dbReference type="RefSeq" id="XP_014153242.1">
    <property type="nucleotide sequence ID" value="XM_014297767.1"/>
</dbReference>
<organism evidence="2 3">
    <name type="scientific">Sphaeroforma arctica JP610</name>
    <dbReference type="NCBI Taxonomy" id="667725"/>
    <lineage>
        <taxon>Eukaryota</taxon>
        <taxon>Ichthyosporea</taxon>
        <taxon>Ichthyophonida</taxon>
        <taxon>Sphaeroforma</taxon>
    </lineage>
</organism>
<evidence type="ECO:0000256" key="1">
    <source>
        <dbReference type="SAM" id="Phobius"/>
    </source>
</evidence>
<dbReference type="RefSeq" id="XP_014153241.1">
    <property type="nucleotide sequence ID" value="XM_014297766.1"/>
</dbReference>
<proteinExistence type="predicted"/>
<dbReference type="GO" id="GO:0005739">
    <property type="term" value="C:mitochondrion"/>
    <property type="evidence" value="ECO:0007669"/>
    <property type="project" value="TreeGrafter"/>
</dbReference>
<keyword evidence="1" id="KW-0472">Membrane</keyword>
<dbReference type="EMBL" id="KQ242322">
    <property type="protein sequence ID" value="KNC79339.1"/>
    <property type="molecule type" value="Genomic_DNA"/>
</dbReference>
<keyword evidence="3" id="KW-1185">Reference proteome</keyword>
<sequence>MYPLSTLSRRTCHATMWSIQRRPLSSNNQTAVKPGFRSMMKEYGKPFLVYWTGVWACTGVLTYGAVSYAGPDVALRGVQQLGVNTEEWDLTPAKINTAVAVAINEMLEPIRFPICVATTPMVVRFFRGLMRR</sequence>
<dbReference type="PANTHER" id="PTHR21377:SF0">
    <property type="entry name" value="PROTEIN FAM210B, MITOCHONDRIAL"/>
    <property type="match status" value="1"/>
</dbReference>
<name>A0A0L0FRM3_9EUKA</name>
<keyword evidence="1" id="KW-1133">Transmembrane helix</keyword>
<dbReference type="OrthoDB" id="441016at2759"/>
<keyword evidence="1" id="KW-0812">Transmembrane</keyword>
<dbReference type="AlphaFoldDB" id="A0A0L0FRM3"/>
<feature type="transmembrane region" description="Helical" evidence="1">
    <location>
        <begin position="47"/>
        <end position="66"/>
    </location>
</feature>
<dbReference type="InterPro" id="IPR045866">
    <property type="entry name" value="FAM210A/B-like"/>
</dbReference>
<evidence type="ECO:0000313" key="3">
    <source>
        <dbReference type="Proteomes" id="UP000054560"/>
    </source>
</evidence>
<accession>A0A0L0FRM3</accession>
<dbReference type="Proteomes" id="UP000054560">
    <property type="component" value="Unassembled WGS sequence"/>
</dbReference>
<evidence type="ECO:0000313" key="2">
    <source>
        <dbReference type="EMBL" id="KNC79339.1"/>
    </source>
</evidence>
<gene>
    <name evidence="2" type="ORF">SARC_08262</name>
</gene>
<feature type="transmembrane region" description="Helical" evidence="1">
    <location>
        <begin position="110"/>
        <end position="126"/>
    </location>
</feature>
<dbReference type="EMBL" id="KQ242322">
    <property type="protein sequence ID" value="KNC79340.1"/>
    <property type="molecule type" value="Genomic_DNA"/>
</dbReference>
<protein>
    <submittedName>
        <fullName evidence="2">Uncharacterized protein</fullName>
    </submittedName>
</protein>
<dbReference type="GeneID" id="25908766"/>